<dbReference type="PANTHER" id="PTHR34820:SF4">
    <property type="entry name" value="INNER MEMBRANE PROTEIN YEBZ"/>
    <property type="match status" value="1"/>
</dbReference>
<organism evidence="9 10">
    <name type="scientific">Planococcus wigleyi</name>
    <dbReference type="NCBI Taxonomy" id="2762216"/>
    <lineage>
        <taxon>Bacteria</taxon>
        <taxon>Bacillati</taxon>
        <taxon>Bacillota</taxon>
        <taxon>Bacilli</taxon>
        <taxon>Bacillales</taxon>
        <taxon>Caryophanaceae</taxon>
        <taxon>Planococcus</taxon>
    </lineage>
</organism>
<dbReference type="EMBL" id="JACSPU010000003">
    <property type="protein sequence ID" value="MBD8015071.1"/>
    <property type="molecule type" value="Genomic_DNA"/>
</dbReference>
<dbReference type="InterPro" id="IPR007348">
    <property type="entry name" value="CopC_dom"/>
</dbReference>
<dbReference type="RefSeq" id="WP_101191814.1">
    <property type="nucleotide sequence ID" value="NZ_JACSPU010000003.1"/>
</dbReference>
<evidence type="ECO:0000256" key="1">
    <source>
        <dbReference type="ARBA" id="ARBA00004196"/>
    </source>
</evidence>
<keyword evidence="2" id="KW-0479">Metal-binding</keyword>
<keyword evidence="4" id="KW-0186">Copper</keyword>
<feature type="domain" description="CopC" evidence="8">
    <location>
        <begin position="22"/>
        <end position="113"/>
    </location>
</feature>
<feature type="chain" id="PRO_5046462411" evidence="7">
    <location>
        <begin position="22"/>
        <end position="188"/>
    </location>
</feature>
<evidence type="ECO:0000256" key="3">
    <source>
        <dbReference type="ARBA" id="ARBA00022729"/>
    </source>
</evidence>
<reference evidence="9 10" key="1">
    <citation type="submission" date="2020-08" db="EMBL/GenBank/DDBJ databases">
        <title>A Genomic Blueprint of the Chicken Gut Microbiome.</title>
        <authorList>
            <person name="Gilroy R."/>
            <person name="Ravi A."/>
            <person name="Getino M."/>
            <person name="Pursley I."/>
            <person name="Horton D.L."/>
            <person name="Alikhan N.-F."/>
            <person name="Baker D."/>
            <person name="Gharbi K."/>
            <person name="Hall N."/>
            <person name="Watson M."/>
            <person name="Adriaenssens E.M."/>
            <person name="Foster-Nyarko E."/>
            <person name="Jarju S."/>
            <person name="Secka A."/>
            <person name="Antonio M."/>
            <person name="Oren A."/>
            <person name="Chaudhuri R."/>
            <person name="La Ragione R.M."/>
            <person name="Hildebrand F."/>
            <person name="Pallen M.J."/>
        </authorList>
    </citation>
    <scope>NUCLEOTIDE SEQUENCE [LARGE SCALE GENOMIC DNA]</scope>
    <source>
        <strain evidence="9 10">Sa1BUA13</strain>
    </source>
</reference>
<evidence type="ECO:0000256" key="2">
    <source>
        <dbReference type="ARBA" id="ARBA00022723"/>
    </source>
</evidence>
<keyword evidence="3 7" id="KW-0732">Signal</keyword>
<keyword evidence="6" id="KW-0812">Transmembrane</keyword>
<dbReference type="InterPro" id="IPR014755">
    <property type="entry name" value="Cu-Rt/internalin_Ig-like"/>
</dbReference>
<protein>
    <submittedName>
        <fullName evidence="9">Copper resistance protein CopC</fullName>
    </submittedName>
</protein>
<evidence type="ECO:0000313" key="9">
    <source>
        <dbReference type="EMBL" id="MBD8015071.1"/>
    </source>
</evidence>
<comment type="subcellular location">
    <subcellularLocation>
        <location evidence="1">Cell envelope</location>
    </subcellularLocation>
</comment>
<dbReference type="InterPro" id="IPR032694">
    <property type="entry name" value="CopC/D"/>
</dbReference>
<gene>
    <name evidence="9" type="ORF">H9630_09590</name>
</gene>
<dbReference type="PANTHER" id="PTHR34820">
    <property type="entry name" value="INNER MEMBRANE PROTEIN YEBZ"/>
    <property type="match status" value="1"/>
</dbReference>
<comment type="caution">
    <text evidence="9">The sequence shown here is derived from an EMBL/GenBank/DDBJ whole genome shotgun (WGS) entry which is preliminary data.</text>
</comment>
<feature type="signal peptide" evidence="7">
    <location>
        <begin position="1"/>
        <end position="21"/>
    </location>
</feature>
<evidence type="ECO:0000259" key="8">
    <source>
        <dbReference type="Pfam" id="PF04234"/>
    </source>
</evidence>
<dbReference type="Gene3D" id="2.60.40.1220">
    <property type="match status" value="1"/>
</dbReference>
<evidence type="ECO:0000256" key="6">
    <source>
        <dbReference type="SAM" id="Phobius"/>
    </source>
</evidence>
<evidence type="ECO:0000313" key="10">
    <source>
        <dbReference type="Proteomes" id="UP000658980"/>
    </source>
</evidence>
<dbReference type="Proteomes" id="UP000658980">
    <property type="component" value="Unassembled WGS sequence"/>
</dbReference>
<name>A0ABR8WEA0_9BACL</name>
<keyword evidence="10" id="KW-1185">Reference proteome</keyword>
<dbReference type="SUPFAM" id="SSF81296">
    <property type="entry name" value="E set domains"/>
    <property type="match status" value="1"/>
</dbReference>
<evidence type="ECO:0000256" key="5">
    <source>
        <dbReference type="SAM" id="MobiDB-lite"/>
    </source>
</evidence>
<accession>A0ABR8WEA0</accession>
<evidence type="ECO:0000256" key="7">
    <source>
        <dbReference type="SAM" id="SignalP"/>
    </source>
</evidence>
<dbReference type="InterPro" id="IPR014756">
    <property type="entry name" value="Ig_E-set"/>
</dbReference>
<sequence>MKKVVLFLLFFLSLTSSAVFAHTALESANPAEGDVVTEELQEMVLEFNTDLEQGSSFTVEDERGQEVPIGVEIGGQSMTGTLGAAIANGTYTVNWKIIGADGHPIEGTYAFTLKVSEDLISSGITEEATPSTEDELADQGETEEPLNENLAAPQETTNAPYVMVIVLMILAVIAVGTLMWVSNKRGNK</sequence>
<keyword evidence="6" id="KW-1133">Transmembrane helix</keyword>
<feature type="region of interest" description="Disordered" evidence="5">
    <location>
        <begin position="123"/>
        <end position="153"/>
    </location>
</feature>
<feature type="compositionally biased region" description="Acidic residues" evidence="5">
    <location>
        <begin position="132"/>
        <end position="146"/>
    </location>
</feature>
<dbReference type="Pfam" id="PF04234">
    <property type="entry name" value="CopC"/>
    <property type="match status" value="1"/>
</dbReference>
<keyword evidence="6" id="KW-0472">Membrane</keyword>
<feature type="transmembrane region" description="Helical" evidence="6">
    <location>
        <begin position="161"/>
        <end position="181"/>
    </location>
</feature>
<proteinExistence type="predicted"/>
<evidence type="ECO:0000256" key="4">
    <source>
        <dbReference type="ARBA" id="ARBA00023008"/>
    </source>
</evidence>